<dbReference type="Gene3D" id="2.40.100.10">
    <property type="entry name" value="Cyclophilin-like"/>
    <property type="match status" value="1"/>
</dbReference>
<keyword evidence="11" id="KW-0547">Nucleotide-binding</keyword>
<evidence type="ECO:0000256" key="24">
    <source>
        <dbReference type="ARBA" id="ARBA00038512"/>
    </source>
</evidence>
<evidence type="ECO:0000256" key="2">
    <source>
        <dbReference type="ARBA" id="ARBA00004324"/>
    </source>
</evidence>
<keyword evidence="7" id="KW-0813">Transport</keyword>
<keyword evidence="12" id="KW-0653">Protein transport</keyword>
<dbReference type="PANTHER" id="PTHR11071:SF561">
    <property type="entry name" value="PEPTIDYL-PROLYL CIS-TRANS ISOMERASE D-RELATED"/>
    <property type="match status" value="1"/>
</dbReference>
<dbReference type="AlphaFoldDB" id="A0AAE9DKE8"/>
<dbReference type="GO" id="GO:0032482">
    <property type="term" value="P:Rab protein signal transduction"/>
    <property type="evidence" value="ECO:0007669"/>
    <property type="project" value="InterPro"/>
</dbReference>
<dbReference type="SUPFAM" id="SSF50891">
    <property type="entry name" value="Cyclophilin-like"/>
    <property type="match status" value="1"/>
</dbReference>
<keyword evidence="20" id="KW-0539">Nucleus</keyword>
<evidence type="ECO:0000256" key="25">
    <source>
        <dbReference type="ARBA" id="ARBA00040924"/>
    </source>
</evidence>
<evidence type="ECO:0000256" key="16">
    <source>
        <dbReference type="ARBA" id="ARBA00023136"/>
    </source>
</evidence>
<evidence type="ECO:0000256" key="12">
    <source>
        <dbReference type="ARBA" id="ARBA00022927"/>
    </source>
</evidence>
<evidence type="ECO:0000256" key="8">
    <source>
        <dbReference type="ARBA" id="ARBA00022490"/>
    </source>
</evidence>
<dbReference type="FunFam" id="3.40.50.300:FF:000550">
    <property type="entry name" value="ras-related protein Rab-21"/>
    <property type="match status" value="1"/>
</dbReference>
<name>A0AAE9DKE8_CAEBR</name>
<evidence type="ECO:0000256" key="22">
    <source>
        <dbReference type="ARBA" id="ARBA00023289"/>
    </source>
</evidence>
<keyword evidence="9" id="KW-0507">mRNA processing</keyword>
<dbReference type="PROSITE" id="PS50072">
    <property type="entry name" value="CSA_PPIASE_2"/>
    <property type="match status" value="1"/>
</dbReference>
<keyword evidence="10" id="KW-0747">Spliceosome</keyword>
<dbReference type="SMART" id="SM00176">
    <property type="entry name" value="RAN"/>
    <property type="match status" value="1"/>
</dbReference>
<dbReference type="NCBIfam" id="TIGR00231">
    <property type="entry name" value="small_GTP"/>
    <property type="match status" value="1"/>
</dbReference>
<dbReference type="PROSITE" id="PS51421">
    <property type="entry name" value="RAS"/>
    <property type="match status" value="1"/>
</dbReference>
<dbReference type="PRINTS" id="PR00449">
    <property type="entry name" value="RASTRNSFRMNG"/>
</dbReference>
<evidence type="ECO:0000256" key="10">
    <source>
        <dbReference type="ARBA" id="ARBA00022728"/>
    </source>
</evidence>
<dbReference type="SMART" id="SM00174">
    <property type="entry name" value="RHO"/>
    <property type="match status" value="1"/>
</dbReference>
<dbReference type="PANTHER" id="PTHR11071">
    <property type="entry name" value="PEPTIDYL-PROLYL CIS-TRANS ISOMERASE"/>
    <property type="match status" value="1"/>
</dbReference>
<comment type="similarity">
    <text evidence="4">Belongs to the small GTPase superfamily. Rab family.</text>
</comment>
<evidence type="ECO:0000256" key="15">
    <source>
        <dbReference type="ARBA" id="ARBA00023134"/>
    </source>
</evidence>
<evidence type="ECO:0000256" key="23">
    <source>
        <dbReference type="ARBA" id="ARBA00037868"/>
    </source>
</evidence>
<keyword evidence="13" id="KW-0007">Acetylation</keyword>
<evidence type="ECO:0000256" key="6">
    <source>
        <dbReference type="ARBA" id="ARBA00014900"/>
    </source>
</evidence>
<evidence type="ECO:0000256" key="5">
    <source>
        <dbReference type="ARBA" id="ARBA00013194"/>
    </source>
</evidence>
<dbReference type="GO" id="GO:0005737">
    <property type="term" value="C:cytoplasm"/>
    <property type="evidence" value="ECO:0007669"/>
    <property type="project" value="UniProtKB-SubCell"/>
</dbReference>
<keyword evidence="17" id="KW-0143">Chaperone</keyword>
<evidence type="ECO:0000256" key="20">
    <source>
        <dbReference type="ARBA" id="ARBA00023242"/>
    </source>
</evidence>
<evidence type="ECO:0000256" key="9">
    <source>
        <dbReference type="ARBA" id="ARBA00022664"/>
    </source>
</evidence>
<dbReference type="CDD" id="cd04123">
    <property type="entry name" value="Rab21"/>
    <property type="match status" value="1"/>
</dbReference>
<keyword evidence="16" id="KW-0472">Membrane</keyword>
<dbReference type="GO" id="GO:0003924">
    <property type="term" value="F:GTPase activity"/>
    <property type="evidence" value="ECO:0007669"/>
    <property type="project" value="InterPro"/>
</dbReference>
<dbReference type="SMART" id="SM00173">
    <property type="entry name" value="RAS"/>
    <property type="match status" value="1"/>
</dbReference>
<dbReference type="EMBL" id="CP090892">
    <property type="protein sequence ID" value="ULU05679.1"/>
    <property type="molecule type" value="Genomic_DNA"/>
</dbReference>
<dbReference type="InterPro" id="IPR020892">
    <property type="entry name" value="Cyclophilin-type_PPIase_CS"/>
</dbReference>
<keyword evidence="14" id="KW-0697">Rotamase</keyword>
<keyword evidence="8" id="KW-0963">Cytoplasm</keyword>
<dbReference type="GO" id="GO:0016607">
    <property type="term" value="C:nuclear speck"/>
    <property type="evidence" value="ECO:0007669"/>
    <property type="project" value="UniProtKB-SubCell"/>
</dbReference>
<evidence type="ECO:0000256" key="4">
    <source>
        <dbReference type="ARBA" id="ARBA00006270"/>
    </source>
</evidence>
<evidence type="ECO:0000256" key="27">
    <source>
        <dbReference type="ARBA" id="ARBA00059766"/>
    </source>
</evidence>
<protein>
    <recommendedName>
        <fullName evidence="25">Peptidyl-prolyl cis-trans isomerase H</fullName>
        <ecNumber evidence="5">5.2.1.8</ecNumber>
    </recommendedName>
    <alternativeName>
        <fullName evidence="6">Ras-related protein Rab-21</fullName>
    </alternativeName>
    <alternativeName>
        <fullName evidence="26">Rotamase H</fullName>
    </alternativeName>
</protein>
<evidence type="ECO:0000256" key="11">
    <source>
        <dbReference type="ARBA" id="ARBA00022741"/>
    </source>
</evidence>
<dbReference type="GO" id="GO:0005681">
    <property type="term" value="C:spliceosomal complex"/>
    <property type="evidence" value="ECO:0007669"/>
    <property type="project" value="UniProtKB-KW"/>
</dbReference>
<evidence type="ECO:0000256" key="14">
    <source>
        <dbReference type="ARBA" id="ARBA00023110"/>
    </source>
</evidence>
<dbReference type="PROSITE" id="PS51420">
    <property type="entry name" value="RHO"/>
    <property type="match status" value="1"/>
</dbReference>
<comment type="catalytic activity">
    <reaction evidence="1">
        <text>[protein]-peptidylproline (omega=180) = [protein]-peptidylproline (omega=0)</text>
        <dbReference type="Rhea" id="RHEA:16237"/>
        <dbReference type="Rhea" id="RHEA-COMP:10747"/>
        <dbReference type="Rhea" id="RHEA-COMP:10748"/>
        <dbReference type="ChEBI" id="CHEBI:83833"/>
        <dbReference type="ChEBI" id="CHEBI:83834"/>
        <dbReference type="EC" id="5.2.1.8"/>
    </reaction>
</comment>
<evidence type="ECO:0000313" key="29">
    <source>
        <dbReference type="EMBL" id="ULU05679.1"/>
    </source>
</evidence>
<dbReference type="GO" id="GO:0015031">
    <property type="term" value="P:protein transport"/>
    <property type="evidence" value="ECO:0007669"/>
    <property type="project" value="UniProtKB-KW"/>
</dbReference>
<dbReference type="GO" id="GO:0006397">
    <property type="term" value="P:mRNA processing"/>
    <property type="evidence" value="ECO:0007669"/>
    <property type="project" value="UniProtKB-KW"/>
</dbReference>
<dbReference type="PROSITE" id="PS51419">
    <property type="entry name" value="RAB"/>
    <property type="match status" value="1"/>
</dbReference>
<dbReference type="EC" id="5.2.1.8" evidence="5"/>
<keyword evidence="18" id="KW-0508">mRNA splicing</keyword>
<comment type="function">
    <text evidence="27">PPIase that catalyzes the cis-trans isomerization of proline imidic peptide bonds in oligopeptides and may therefore assist protein folding. Participates in pre-mRNA splicing. May play a role in the assembly of the U4/U5/U6 tri-snRNP complex, one of the building blocks of the spliceosome. May act as a chaperone.</text>
</comment>
<dbReference type="PROSITE" id="PS00170">
    <property type="entry name" value="CSA_PPIASE_1"/>
    <property type="match status" value="1"/>
</dbReference>
<dbReference type="GO" id="GO:0003755">
    <property type="term" value="F:peptidyl-prolyl cis-trans isomerase activity"/>
    <property type="evidence" value="ECO:0007669"/>
    <property type="project" value="UniProtKB-KW"/>
</dbReference>
<keyword evidence="15" id="KW-0342">GTP-binding</keyword>
<accession>A0AAE9DKE8</accession>
<evidence type="ECO:0000256" key="13">
    <source>
        <dbReference type="ARBA" id="ARBA00022990"/>
    </source>
</evidence>
<dbReference type="Proteomes" id="UP000827892">
    <property type="component" value="Chromosome II"/>
</dbReference>
<dbReference type="GO" id="GO:0008380">
    <property type="term" value="P:RNA splicing"/>
    <property type="evidence" value="ECO:0007669"/>
    <property type="project" value="UniProtKB-KW"/>
</dbReference>
<dbReference type="GO" id="GO:0006457">
    <property type="term" value="P:protein folding"/>
    <property type="evidence" value="ECO:0007669"/>
    <property type="project" value="InterPro"/>
</dbReference>
<dbReference type="FunFam" id="2.40.100.10:FF:000017">
    <property type="entry name" value="Peptidyl-prolyl cis-trans isomerase"/>
    <property type="match status" value="1"/>
</dbReference>
<reference evidence="29 30" key="1">
    <citation type="submission" date="2022-05" db="EMBL/GenBank/DDBJ databases">
        <title>Chromosome-level reference genomes for two strains of Caenorhabditis briggsae: an improved platform for comparative genomics.</title>
        <authorList>
            <person name="Stevens L."/>
            <person name="Andersen E.C."/>
        </authorList>
    </citation>
    <scope>NUCLEOTIDE SEQUENCE [LARGE SCALE GENOMIC DNA]</scope>
    <source>
        <strain evidence="29">QX1410_ONT</strain>
        <tissue evidence="29">Whole-organism</tissue>
    </source>
</reference>
<dbReference type="SMART" id="SM00175">
    <property type="entry name" value="RAB"/>
    <property type="match status" value="1"/>
</dbReference>
<keyword evidence="19" id="KW-0413">Isomerase</keyword>
<dbReference type="InterPro" id="IPR005225">
    <property type="entry name" value="Small_GTP-bd"/>
</dbReference>
<gene>
    <name evidence="29" type="ORF">L3Y34_017963</name>
</gene>
<sequence length="388" mass="43478">MTEYDKFAEQLRHPDNPIVFLEVTAGGAPIGTIVIELFADVTPRTAENFRQFCTGEYKKDGVPNGYKNCTFHRVIKDFMIQGGDFCNGDGTGLMSIYGSKFRDENFELKHTGPGMLSMANAGSDTNGCQFFITCAKTDFLDNKHVVFGRVLDGMLTVRKIENVPTGANNKPKLPIVIVQCELMSSITRKEFKFKVVLLGEGCVGKSSLVLRFVENKFSTRHLSTIQASFQNKTVQVDDCKAELHIWDTAGQEKYHALGPIYYRGSNGVLLVFDITEQRSFKKVKNWVLEIKTCLGKTAEILIVGNKIDLDDERQVSRQEAESYAESEGALYMETSAQENRGISEAFTALTEKMIQHSRTATAEAPLSNRSIRLIDEEPLEESRRKKCC</sequence>
<evidence type="ECO:0000259" key="28">
    <source>
        <dbReference type="PROSITE" id="PS50072"/>
    </source>
</evidence>
<evidence type="ECO:0000256" key="1">
    <source>
        <dbReference type="ARBA" id="ARBA00000971"/>
    </source>
</evidence>
<dbReference type="Gene3D" id="3.40.50.300">
    <property type="entry name" value="P-loop containing nucleotide triphosphate hydrolases"/>
    <property type="match status" value="1"/>
</dbReference>
<evidence type="ECO:0000256" key="21">
    <source>
        <dbReference type="ARBA" id="ARBA00023288"/>
    </source>
</evidence>
<dbReference type="InterPro" id="IPR001806">
    <property type="entry name" value="Small_GTPase"/>
</dbReference>
<dbReference type="CDD" id="cd01926">
    <property type="entry name" value="cyclophilin_ABH_like"/>
    <property type="match status" value="1"/>
</dbReference>
<keyword evidence="22" id="KW-0636">Prenylation</keyword>
<proteinExistence type="inferred from homology"/>
<organism evidence="29 30">
    <name type="scientific">Caenorhabditis briggsae</name>
    <dbReference type="NCBI Taxonomy" id="6238"/>
    <lineage>
        <taxon>Eukaryota</taxon>
        <taxon>Metazoa</taxon>
        <taxon>Ecdysozoa</taxon>
        <taxon>Nematoda</taxon>
        <taxon>Chromadorea</taxon>
        <taxon>Rhabditida</taxon>
        <taxon>Rhabditina</taxon>
        <taxon>Rhabditomorpha</taxon>
        <taxon>Rhabditoidea</taxon>
        <taxon>Rhabditidae</taxon>
        <taxon>Peloderinae</taxon>
        <taxon>Caenorhabditis</taxon>
    </lineage>
</organism>
<evidence type="ECO:0000256" key="7">
    <source>
        <dbReference type="ARBA" id="ARBA00022448"/>
    </source>
</evidence>
<feature type="domain" description="PPIase cyclophilin-type" evidence="28">
    <location>
        <begin position="20"/>
        <end position="182"/>
    </location>
</feature>
<dbReference type="InterPro" id="IPR027417">
    <property type="entry name" value="P-loop_NTPase"/>
</dbReference>
<dbReference type="GO" id="GO:0005525">
    <property type="term" value="F:GTP binding"/>
    <property type="evidence" value="ECO:0007669"/>
    <property type="project" value="UniProtKB-KW"/>
</dbReference>
<comment type="similarity">
    <text evidence="24">Belongs to the cyclophilin-type PPIase family. PPIase H subfamily.</text>
</comment>
<dbReference type="SUPFAM" id="SSF52540">
    <property type="entry name" value="P-loop containing nucleoside triphosphate hydrolases"/>
    <property type="match status" value="1"/>
</dbReference>
<evidence type="ECO:0000256" key="17">
    <source>
        <dbReference type="ARBA" id="ARBA00023186"/>
    </source>
</evidence>
<evidence type="ECO:0000256" key="19">
    <source>
        <dbReference type="ARBA" id="ARBA00023235"/>
    </source>
</evidence>
<dbReference type="Pfam" id="PF00160">
    <property type="entry name" value="Pro_isomerase"/>
    <property type="match status" value="1"/>
</dbReference>
<comment type="subcellular location">
    <subcellularLocation>
        <location evidence="3">Cytoplasm</location>
    </subcellularLocation>
    <subcellularLocation>
        <location evidence="23">Endomembrane system</location>
        <topology evidence="23">Lipid-anchor</topology>
    </subcellularLocation>
    <subcellularLocation>
        <location evidence="2">Nucleus speckle</location>
    </subcellularLocation>
</comment>
<dbReference type="Pfam" id="PF00071">
    <property type="entry name" value="Ras"/>
    <property type="match status" value="1"/>
</dbReference>
<keyword evidence="21" id="KW-0449">Lipoprotein</keyword>
<evidence type="ECO:0000256" key="18">
    <source>
        <dbReference type="ARBA" id="ARBA00023187"/>
    </source>
</evidence>
<dbReference type="InterPro" id="IPR029000">
    <property type="entry name" value="Cyclophilin-like_dom_sf"/>
</dbReference>
<dbReference type="GO" id="GO:0012505">
    <property type="term" value="C:endomembrane system"/>
    <property type="evidence" value="ECO:0007669"/>
    <property type="project" value="UniProtKB-SubCell"/>
</dbReference>
<evidence type="ECO:0000256" key="26">
    <source>
        <dbReference type="ARBA" id="ARBA00041924"/>
    </source>
</evidence>
<evidence type="ECO:0000256" key="3">
    <source>
        <dbReference type="ARBA" id="ARBA00004496"/>
    </source>
</evidence>
<dbReference type="InterPro" id="IPR041833">
    <property type="entry name" value="Rab21"/>
</dbReference>
<evidence type="ECO:0000313" key="30">
    <source>
        <dbReference type="Proteomes" id="UP000827892"/>
    </source>
</evidence>
<dbReference type="InterPro" id="IPR002130">
    <property type="entry name" value="Cyclophilin-type_PPIase_dom"/>
</dbReference>